<dbReference type="OrthoDB" id="8545217at2"/>
<dbReference type="PROSITE" id="PS51354">
    <property type="entry name" value="GLUTAREDOXIN_2"/>
    <property type="match status" value="1"/>
</dbReference>
<dbReference type="InterPro" id="IPR002109">
    <property type="entry name" value="Glutaredoxin"/>
</dbReference>
<dbReference type="RefSeq" id="WP_141378445.1">
    <property type="nucleotide sequence ID" value="NZ_BJML01000021.1"/>
</dbReference>
<comment type="caution">
    <text evidence="2">The sequence shown here is derived from an EMBL/GenBank/DDBJ whole genome shotgun (WGS) entry which is preliminary data.</text>
</comment>
<evidence type="ECO:0000259" key="1">
    <source>
        <dbReference type="Pfam" id="PF00462"/>
    </source>
</evidence>
<dbReference type="Proteomes" id="UP000319525">
    <property type="component" value="Unassembled WGS sequence"/>
</dbReference>
<dbReference type="SUPFAM" id="SSF52833">
    <property type="entry name" value="Thioredoxin-like"/>
    <property type="match status" value="1"/>
</dbReference>
<dbReference type="EMBL" id="BJML01000021">
    <property type="protein sequence ID" value="GEB47441.1"/>
    <property type="molecule type" value="Genomic_DNA"/>
</dbReference>
<dbReference type="CDD" id="cd02976">
    <property type="entry name" value="NrdH"/>
    <property type="match status" value="1"/>
</dbReference>
<name>A0A4Y3QQH3_MICTE</name>
<organism evidence="2 3">
    <name type="scientific">Microbacterium testaceum</name>
    <name type="common">Aureobacterium testaceum</name>
    <name type="synonym">Brevibacterium testaceum</name>
    <dbReference type="NCBI Taxonomy" id="2033"/>
    <lineage>
        <taxon>Bacteria</taxon>
        <taxon>Bacillati</taxon>
        <taxon>Actinomycetota</taxon>
        <taxon>Actinomycetes</taxon>
        <taxon>Micrococcales</taxon>
        <taxon>Microbacteriaceae</taxon>
        <taxon>Microbacterium</taxon>
    </lineage>
</organism>
<dbReference type="InterPro" id="IPR036249">
    <property type="entry name" value="Thioredoxin-like_sf"/>
</dbReference>
<dbReference type="Pfam" id="PF00462">
    <property type="entry name" value="Glutaredoxin"/>
    <property type="match status" value="1"/>
</dbReference>
<dbReference type="AlphaFoldDB" id="A0A4Y3QQH3"/>
<dbReference type="GeneID" id="57146052"/>
<sequence length="82" mass="9021">MEKLTVYTTGPSCGKCTMTKLMLDGKGVPYVEVNITGNPAAYAYVTQELGYTKAPAVVVDDQDHWCDMRPDHIERVAKLLAT</sequence>
<accession>A0A4Y3QQH3</accession>
<feature type="domain" description="Glutaredoxin" evidence="1">
    <location>
        <begin position="5"/>
        <end position="62"/>
    </location>
</feature>
<reference evidence="2 3" key="1">
    <citation type="submission" date="2019-06" db="EMBL/GenBank/DDBJ databases">
        <title>Whole genome shotgun sequence of Microbacterium testaceum NBRC 12675.</title>
        <authorList>
            <person name="Hosoyama A."/>
            <person name="Uohara A."/>
            <person name="Ohji S."/>
            <person name="Ichikawa N."/>
        </authorList>
    </citation>
    <scope>NUCLEOTIDE SEQUENCE [LARGE SCALE GENOMIC DNA]</scope>
    <source>
        <strain evidence="2 3">NBRC 12675</strain>
    </source>
</reference>
<dbReference type="Gene3D" id="3.40.30.10">
    <property type="entry name" value="Glutaredoxin"/>
    <property type="match status" value="1"/>
</dbReference>
<evidence type="ECO:0000313" key="3">
    <source>
        <dbReference type="Proteomes" id="UP000319525"/>
    </source>
</evidence>
<proteinExistence type="predicted"/>
<protein>
    <recommendedName>
        <fullName evidence="1">Glutaredoxin domain-containing protein</fullName>
    </recommendedName>
</protein>
<gene>
    <name evidence="2" type="ORF">MTE01_33860</name>
</gene>
<evidence type="ECO:0000313" key="2">
    <source>
        <dbReference type="EMBL" id="GEB47441.1"/>
    </source>
</evidence>